<evidence type="ECO:0000313" key="1">
    <source>
        <dbReference type="EMBL" id="JAS74257.1"/>
    </source>
</evidence>
<feature type="non-terminal residue" evidence="1">
    <location>
        <position position="1"/>
    </location>
</feature>
<gene>
    <name evidence="1" type="ORF">g.18016</name>
</gene>
<dbReference type="AlphaFoldDB" id="A0A1B6HHU0"/>
<proteinExistence type="predicted"/>
<name>A0A1B6HHU0_9HEMI</name>
<protein>
    <submittedName>
        <fullName evidence="1">Uncharacterized protein</fullName>
    </submittedName>
</protein>
<reference evidence="1" key="1">
    <citation type="submission" date="2015-11" db="EMBL/GenBank/DDBJ databases">
        <title>De novo transcriptome assembly of four potential Pierce s Disease insect vectors from Arizona vineyards.</title>
        <authorList>
            <person name="Tassone E.E."/>
        </authorList>
    </citation>
    <scope>NUCLEOTIDE SEQUENCE</scope>
</reference>
<dbReference type="EMBL" id="GECU01033449">
    <property type="protein sequence ID" value="JAS74257.1"/>
    <property type="molecule type" value="Transcribed_RNA"/>
</dbReference>
<sequence length="152" mass="16343">CRGPSSPTIGEDVLCKPRPWGHPSSSVCTRHLSPPHSKFKVVEVHLPLPSVRTYSVNHVHGDIHHLLSASTTIIHMVPGQNCGSTSSLPIVRMNSVNHIHGDIHHVLSASTTIIHMVPGQSCGSPSSLPMVRMNSVNHIHGDIHHVLSASTT</sequence>
<feature type="non-terminal residue" evidence="1">
    <location>
        <position position="152"/>
    </location>
</feature>
<accession>A0A1B6HHU0</accession>
<organism evidence="1">
    <name type="scientific">Homalodisca liturata</name>
    <dbReference type="NCBI Taxonomy" id="320908"/>
    <lineage>
        <taxon>Eukaryota</taxon>
        <taxon>Metazoa</taxon>
        <taxon>Ecdysozoa</taxon>
        <taxon>Arthropoda</taxon>
        <taxon>Hexapoda</taxon>
        <taxon>Insecta</taxon>
        <taxon>Pterygota</taxon>
        <taxon>Neoptera</taxon>
        <taxon>Paraneoptera</taxon>
        <taxon>Hemiptera</taxon>
        <taxon>Auchenorrhyncha</taxon>
        <taxon>Membracoidea</taxon>
        <taxon>Cicadellidae</taxon>
        <taxon>Cicadellinae</taxon>
        <taxon>Proconiini</taxon>
        <taxon>Homalodisca</taxon>
    </lineage>
</organism>